<sequence length="82" mass="9602">MEPVTAQEWYELVERSEDRGSKKLSDEERNKYLFNSFQRGHLSLKFVLELLGLDSCDDCGKIMEPGEDHSKEDCTVWRVMES</sequence>
<accession>A0A0F9G243</accession>
<proteinExistence type="predicted"/>
<name>A0A0F9G243_9ZZZZ</name>
<gene>
    <name evidence="1" type="ORF">LCGC14_2235110</name>
</gene>
<evidence type="ECO:0000313" key="1">
    <source>
        <dbReference type="EMBL" id="KKL57472.1"/>
    </source>
</evidence>
<dbReference type="EMBL" id="LAZR01030155">
    <property type="protein sequence ID" value="KKL57472.1"/>
    <property type="molecule type" value="Genomic_DNA"/>
</dbReference>
<dbReference type="AlphaFoldDB" id="A0A0F9G243"/>
<protein>
    <submittedName>
        <fullName evidence="1">Uncharacterized protein</fullName>
    </submittedName>
</protein>
<organism evidence="1">
    <name type="scientific">marine sediment metagenome</name>
    <dbReference type="NCBI Taxonomy" id="412755"/>
    <lineage>
        <taxon>unclassified sequences</taxon>
        <taxon>metagenomes</taxon>
        <taxon>ecological metagenomes</taxon>
    </lineage>
</organism>
<reference evidence="1" key="1">
    <citation type="journal article" date="2015" name="Nature">
        <title>Complex archaea that bridge the gap between prokaryotes and eukaryotes.</title>
        <authorList>
            <person name="Spang A."/>
            <person name="Saw J.H."/>
            <person name="Jorgensen S.L."/>
            <person name="Zaremba-Niedzwiedzka K."/>
            <person name="Martijn J."/>
            <person name="Lind A.E."/>
            <person name="van Eijk R."/>
            <person name="Schleper C."/>
            <person name="Guy L."/>
            <person name="Ettema T.J."/>
        </authorList>
    </citation>
    <scope>NUCLEOTIDE SEQUENCE</scope>
</reference>
<comment type="caution">
    <text evidence="1">The sequence shown here is derived from an EMBL/GenBank/DDBJ whole genome shotgun (WGS) entry which is preliminary data.</text>
</comment>